<dbReference type="AlphaFoldDB" id="A0AB39EB42"/>
<dbReference type="EMBL" id="CP158259">
    <property type="protein sequence ID" value="XDJ61192.1"/>
    <property type="molecule type" value="Genomic_DNA"/>
</dbReference>
<evidence type="ECO:0000313" key="2">
    <source>
        <dbReference type="EMBL" id="XDJ64192.1"/>
    </source>
</evidence>
<reference evidence="2" key="1">
    <citation type="submission" date="2024-05" db="EMBL/GenBank/DDBJ databases">
        <authorList>
            <person name="Luo Y.-C."/>
            <person name="Nicholds J."/>
            <person name="Mortimer T."/>
            <person name="Maboni G."/>
        </authorList>
    </citation>
    <scope>NUCLEOTIDE SEQUENCE</scope>
    <source>
        <strain evidence="3">145849</strain>
        <strain evidence="2">145850</strain>
        <strain evidence="1">145852</strain>
    </source>
</reference>
<dbReference type="EMBL" id="CP158260">
    <property type="protein sequence ID" value="XDJ64192.1"/>
    <property type="molecule type" value="Genomic_DNA"/>
</dbReference>
<organism evidence="2">
    <name type="scientific">Castellaniella ginsengisoli</name>
    <dbReference type="NCBI Taxonomy" id="546114"/>
    <lineage>
        <taxon>Bacteria</taxon>
        <taxon>Pseudomonadati</taxon>
        <taxon>Pseudomonadota</taxon>
        <taxon>Betaproteobacteria</taxon>
        <taxon>Burkholderiales</taxon>
        <taxon>Alcaligenaceae</taxon>
        <taxon>Castellaniella</taxon>
    </lineage>
</organism>
<protein>
    <submittedName>
        <fullName evidence="2">Uncharacterized protein</fullName>
    </submittedName>
</protein>
<proteinExistence type="predicted"/>
<accession>A0AB39EB42</accession>
<evidence type="ECO:0000313" key="3">
    <source>
        <dbReference type="EMBL" id="XDJ67316.1"/>
    </source>
</evidence>
<gene>
    <name evidence="3" type="ORF">ABRY91_04610</name>
    <name evidence="1" type="ORF">ABRY92_00770</name>
    <name evidence="2" type="ORF">ABRZ03_02240</name>
</gene>
<dbReference type="EMBL" id="CP158261">
    <property type="protein sequence ID" value="XDJ67316.1"/>
    <property type="molecule type" value="Genomic_DNA"/>
</dbReference>
<sequence>MKYEPPSAEQMRKIKDAVGATAKKMAQRTCVTEQHWRKFTASTVPRGIPYEKLFHFAALETLSEDQVNAIHRYMVRIGATIEADELNDPELLSLRVKAQEAADKHQSIIDLQTDLLRRYPPKAPIPETAANELNRLAEEAQQAINSYRVLSEQYYQAGGGHPFYVESRHHRR</sequence>
<evidence type="ECO:0000313" key="1">
    <source>
        <dbReference type="EMBL" id="XDJ61192.1"/>
    </source>
</evidence>
<name>A0AB39EB42_9BURK</name>
<dbReference type="RefSeq" id="WP_368648605.1">
    <property type="nucleotide sequence ID" value="NZ_CP158259.1"/>
</dbReference>